<organism evidence="2 3">
    <name type="scientific">Apiospora hydei</name>
    <dbReference type="NCBI Taxonomy" id="1337664"/>
    <lineage>
        <taxon>Eukaryota</taxon>
        <taxon>Fungi</taxon>
        <taxon>Dikarya</taxon>
        <taxon>Ascomycota</taxon>
        <taxon>Pezizomycotina</taxon>
        <taxon>Sordariomycetes</taxon>
        <taxon>Xylariomycetidae</taxon>
        <taxon>Amphisphaeriales</taxon>
        <taxon>Apiosporaceae</taxon>
        <taxon>Apiospora</taxon>
    </lineage>
</organism>
<evidence type="ECO:0000313" key="3">
    <source>
        <dbReference type="Proteomes" id="UP001433268"/>
    </source>
</evidence>
<dbReference type="RefSeq" id="XP_066667168.1">
    <property type="nucleotide sequence ID" value="XM_066811826.1"/>
</dbReference>
<feature type="region of interest" description="Disordered" evidence="1">
    <location>
        <begin position="171"/>
        <end position="192"/>
    </location>
</feature>
<keyword evidence="3" id="KW-1185">Reference proteome</keyword>
<proteinExistence type="predicted"/>
<dbReference type="Proteomes" id="UP001433268">
    <property type="component" value="Unassembled WGS sequence"/>
</dbReference>
<feature type="compositionally biased region" description="Low complexity" evidence="1">
    <location>
        <begin position="305"/>
        <end position="320"/>
    </location>
</feature>
<accession>A0ABR1W886</accession>
<dbReference type="EMBL" id="JAQQWN010000006">
    <property type="protein sequence ID" value="KAK8079693.1"/>
    <property type="molecule type" value="Genomic_DNA"/>
</dbReference>
<protein>
    <submittedName>
        <fullName evidence="2">Uncharacterized protein</fullName>
    </submittedName>
</protein>
<comment type="caution">
    <text evidence="2">The sequence shown here is derived from an EMBL/GenBank/DDBJ whole genome shotgun (WGS) entry which is preliminary data.</text>
</comment>
<name>A0ABR1W886_9PEZI</name>
<feature type="region of interest" description="Disordered" evidence="1">
    <location>
        <begin position="305"/>
        <end position="330"/>
    </location>
</feature>
<feature type="compositionally biased region" description="Basic and acidic residues" evidence="1">
    <location>
        <begin position="321"/>
        <end position="330"/>
    </location>
</feature>
<sequence length="509" mass="55250">MGRHLRALMNRFHLQAADRSFNIVIKSRAAGPQIPHLADLCRGTPWNPNLTLHCHSSCGPDQLSLCGGLAEARNRVQTCLRLAIDAGAGGGLVIPPVVSRAEDGLTPDLRSGSVCPGSLWDIAGMRRTLGNWCPGLKIRTTAACRSDGDDSTSGAVGTERGQQHVKTVNLPTRRYDGPHHNTATSSSSSSSTLSFGKLVQGFLRKASLDAEPVIVRYGDPHLAWDYAQSGEMATLRRELFHSMKHNSSLIALGRAVFDQIAEAAGGVDGRFIGVHLRGEGDLPKTGSAGVEAQLREFVKAIKGIASPSGTSSTPAAGPSPDDLKKRYDNDATLDDDSKIRTVYVSCSDRAAIQKFREMLETLNYTVYDWRALLGPPPGISDSKLNHQRHPGNGTLLAQIEALGSDQRDVVEYEVLVRARYWIGVSTSPLPTLIAYARGGVGATENLEEQKEKNTVGWFDRYINPRSSKTVGVDGDAARREYASDMRVRGDQFTKLLVVSRENVTDYFFP</sequence>
<gene>
    <name evidence="2" type="ORF">PG997_007511</name>
</gene>
<evidence type="ECO:0000313" key="2">
    <source>
        <dbReference type="EMBL" id="KAK8079693.1"/>
    </source>
</evidence>
<reference evidence="2 3" key="1">
    <citation type="submission" date="2023-01" db="EMBL/GenBank/DDBJ databases">
        <title>Analysis of 21 Apiospora genomes using comparative genomics revels a genus with tremendous synthesis potential of carbohydrate active enzymes and secondary metabolites.</title>
        <authorList>
            <person name="Sorensen T."/>
        </authorList>
    </citation>
    <scope>NUCLEOTIDE SEQUENCE [LARGE SCALE GENOMIC DNA]</scope>
    <source>
        <strain evidence="2 3">CBS 114990</strain>
    </source>
</reference>
<dbReference type="GeneID" id="92044886"/>
<evidence type="ECO:0000256" key="1">
    <source>
        <dbReference type="SAM" id="MobiDB-lite"/>
    </source>
</evidence>